<evidence type="ECO:0000313" key="5">
    <source>
        <dbReference type="Proteomes" id="UP000799437"/>
    </source>
</evidence>
<protein>
    <recommendedName>
        <fullName evidence="3">Zn(2)-C6 fungal-type domain-containing protein</fullName>
    </recommendedName>
</protein>
<feature type="region of interest" description="Disordered" evidence="2">
    <location>
        <begin position="274"/>
        <end position="302"/>
    </location>
</feature>
<keyword evidence="1" id="KW-0539">Nucleus</keyword>
<feature type="non-terminal residue" evidence="4">
    <location>
        <position position="361"/>
    </location>
</feature>
<dbReference type="CDD" id="cd00067">
    <property type="entry name" value="GAL4"/>
    <property type="match status" value="1"/>
</dbReference>
<dbReference type="GeneID" id="54490780"/>
<dbReference type="PANTHER" id="PTHR47785:SF4">
    <property type="entry name" value="ZN(II)2CYS6 TRANSCRIPTION FACTOR (EUROFUNG)"/>
    <property type="match status" value="1"/>
</dbReference>
<feature type="region of interest" description="Disordered" evidence="2">
    <location>
        <begin position="95"/>
        <end position="129"/>
    </location>
</feature>
<dbReference type="OrthoDB" id="10261408at2759"/>
<evidence type="ECO:0000313" key="4">
    <source>
        <dbReference type="EMBL" id="KAF2752583.1"/>
    </source>
</evidence>
<dbReference type="RefSeq" id="XP_033595041.1">
    <property type="nucleotide sequence ID" value="XM_033749726.1"/>
</dbReference>
<dbReference type="InterPro" id="IPR001138">
    <property type="entry name" value="Zn2Cys6_DnaBD"/>
</dbReference>
<dbReference type="PROSITE" id="PS50048">
    <property type="entry name" value="ZN2_CY6_FUNGAL_2"/>
    <property type="match status" value="1"/>
</dbReference>
<evidence type="ECO:0000256" key="1">
    <source>
        <dbReference type="ARBA" id="ARBA00023242"/>
    </source>
</evidence>
<dbReference type="PANTHER" id="PTHR47785">
    <property type="entry name" value="ZN(II)2CYS6 TRANSCRIPTION FACTOR (EUROFUNG)-RELATED-RELATED"/>
    <property type="match status" value="1"/>
</dbReference>
<dbReference type="InterPro" id="IPR036864">
    <property type="entry name" value="Zn2-C6_fun-type_DNA-bd_sf"/>
</dbReference>
<gene>
    <name evidence="4" type="ORF">EJ05DRAFT_542525</name>
</gene>
<keyword evidence="5" id="KW-1185">Reference proteome</keyword>
<feature type="compositionally biased region" description="Polar residues" evidence="2">
    <location>
        <begin position="193"/>
        <end position="204"/>
    </location>
</feature>
<dbReference type="InterPro" id="IPR053181">
    <property type="entry name" value="EcdB-like_regulator"/>
</dbReference>
<dbReference type="GO" id="GO:0000981">
    <property type="term" value="F:DNA-binding transcription factor activity, RNA polymerase II-specific"/>
    <property type="evidence" value="ECO:0007669"/>
    <property type="project" value="InterPro"/>
</dbReference>
<dbReference type="PROSITE" id="PS00463">
    <property type="entry name" value="ZN2_CY6_FUNGAL_1"/>
    <property type="match status" value="1"/>
</dbReference>
<name>A0A6A6VQW0_9PEZI</name>
<accession>A0A6A6VQW0</accession>
<sequence length="361" mass="41363">MFLAHSDPYWSVFSKKRSFRAQQACKNCRLRKQKCVENRPCLFCKEQNIECEYAEVPPRKPDKLFQLVMQKLNAIQENGEQIEASLNRRLERLENSPCANGTHSPPAPTHHPQQHQHQDQQQHQQQHQYRRELNDFNEHRTAAHYLLKTWPAMAKYFNSIVPLLENYPLKIEEERGSLRIYGRGEGLTHNDRAQQVGSRAGSQADSETMSLSSTSDSGQAPYRYIDKVNRLDLTPTAVNRLLASYLDHMHVLHPFLDKARLKKQVDAFVDRMNPPASTKSPLSMPQHLSEHHRPTKRQRTDIDEGEPTAVPIYARPAQSHVRPPKAERTITNAIILLVLALGAVLHEDAPIGGVLDPRKEI</sequence>
<feature type="compositionally biased region" description="Basic and acidic residues" evidence="2">
    <location>
        <begin position="288"/>
        <end position="302"/>
    </location>
</feature>
<organism evidence="4 5">
    <name type="scientific">Pseudovirgaria hyperparasitica</name>
    <dbReference type="NCBI Taxonomy" id="470096"/>
    <lineage>
        <taxon>Eukaryota</taxon>
        <taxon>Fungi</taxon>
        <taxon>Dikarya</taxon>
        <taxon>Ascomycota</taxon>
        <taxon>Pezizomycotina</taxon>
        <taxon>Dothideomycetes</taxon>
        <taxon>Dothideomycetes incertae sedis</taxon>
        <taxon>Acrospermales</taxon>
        <taxon>Acrospermaceae</taxon>
        <taxon>Pseudovirgaria</taxon>
    </lineage>
</organism>
<dbReference type="SMART" id="SM00066">
    <property type="entry name" value="GAL4"/>
    <property type="match status" value="1"/>
</dbReference>
<dbReference type="SUPFAM" id="SSF57701">
    <property type="entry name" value="Zn2/Cys6 DNA-binding domain"/>
    <property type="match status" value="1"/>
</dbReference>
<feature type="region of interest" description="Disordered" evidence="2">
    <location>
        <begin position="191"/>
        <end position="219"/>
    </location>
</feature>
<evidence type="ECO:0000256" key="2">
    <source>
        <dbReference type="SAM" id="MobiDB-lite"/>
    </source>
</evidence>
<dbReference type="Pfam" id="PF00172">
    <property type="entry name" value="Zn_clus"/>
    <property type="match status" value="1"/>
</dbReference>
<dbReference type="Proteomes" id="UP000799437">
    <property type="component" value="Unassembled WGS sequence"/>
</dbReference>
<feature type="compositionally biased region" description="Low complexity" evidence="2">
    <location>
        <begin position="205"/>
        <end position="217"/>
    </location>
</feature>
<proteinExistence type="predicted"/>
<dbReference type="AlphaFoldDB" id="A0A6A6VQW0"/>
<reference evidence="4" key="1">
    <citation type="journal article" date="2020" name="Stud. Mycol.">
        <title>101 Dothideomycetes genomes: a test case for predicting lifestyles and emergence of pathogens.</title>
        <authorList>
            <person name="Haridas S."/>
            <person name="Albert R."/>
            <person name="Binder M."/>
            <person name="Bloem J."/>
            <person name="Labutti K."/>
            <person name="Salamov A."/>
            <person name="Andreopoulos B."/>
            <person name="Baker S."/>
            <person name="Barry K."/>
            <person name="Bills G."/>
            <person name="Bluhm B."/>
            <person name="Cannon C."/>
            <person name="Castanera R."/>
            <person name="Culley D."/>
            <person name="Daum C."/>
            <person name="Ezra D."/>
            <person name="Gonzalez J."/>
            <person name="Henrissat B."/>
            <person name="Kuo A."/>
            <person name="Liang C."/>
            <person name="Lipzen A."/>
            <person name="Lutzoni F."/>
            <person name="Magnuson J."/>
            <person name="Mondo S."/>
            <person name="Nolan M."/>
            <person name="Ohm R."/>
            <person name="Pangilinan J."/>
            <person name="Park H.-J."/>
            <person name="Ramirez L."/>
            <person name="Alfaro M."/>
            <person name="Sun H."/>
            <person name="Tritt A."/>
            <person name="Yoshinaga Y."/>
            <person name="Zwiers L.-H."/>
            <person name="Turgeon B."/>
            <person name="Goodwin S."/>
            <person name="Spatafora J."/>
            <person name="Crous P."/>
            <person name="Grigoriev I."/>
        </authorList>
    </citation>
    <scope>NUCLEOTIDE SEQUENCE</scope>
    <source>
        <strain evidence="4">CBS 121739</strain>
    </source>
</reference>
<dbReference type="GO" id="GO:0008270">
    <property type="term" value="F:zinc ion binding"/>
    <property type="evidence" value="ECO:0007669"/>
    <property type="project" value="InterPro"/>
</dbReference>
<evidence type="ECO:0000259" key="3">
    <source>
        <dbReference type="PROSITE" id="PS50048"/>
    </source>
</evidence>
<dbReference type="EMBL" id="ML996606">
    <property type="protein sequence ID" value="KAF2752583.1"/>
    <property type="molecule type" value="Genomic_DNA"/>
</dbReference>
<feature type="domain" description="Zn(2)-C6 fungal-type" evidence="3">
    <location>
        <begin position="24"/>
        <end position="53"/>
    </location>
</feature>
<dbReference type="Gene3D" id="4.10.240.10">
    <property type="entry name" value="Zn(2)-C6 fungal-type DNA-binding domain"/>
    <property type="match status" value="1"/>
</dbReference>